<feature type="region of interest" description="Disordered" evidence="1">
    <location>
        <begin position="333"/>
        <end position="360"/>
    </location>
</feature>
<feature type="compositionally biased region" description="Basic and acidic residues" evidence="1">
    <location>
        <begin position="17"/>
        <end position="26"/>
    </location>
</feature>
<feature type="compositionally biased region" description="Basic and acidic residues" evidence="1">
    <location>
        <begin position="1"/>
        <end position="10"/>
    </location>
</feature>
<protein>
    <recommendedName>
        <fullName evidence="2">FHA domain-containing protein</fullName>
    </recommendedName>
</protein>
<dbReference type="EMBL" id="JH793916">
    <property type="protein sequence ID" value="ELQ43820.1"/>
    <property type="molecule type" value="Genomic_DNA"/>
</dbReference>
<dbReference type="Gene3D" id="2.60.200.20">
    <property type="match status" value="1"/>
</dbReference>
<feature type="compositionally biased region" description="Basic and acidic residues" evidence="1">
    <location>
        <begin position="117"/>
        <end position="148"/>
    </location>
</feature>
<proteinExistence type="predicted"/>
<evidence type="ECO:0000256" key="1">
    <source>
        <dbReference type="SAM" id="MobiDB-lite"/>
    </source>
</evidence>
<feature type="compositionally biased region" description="Basic residues" evidence="1">
    <location>
        <begin position="104"/>
        <end position="116"/>
    </location>
</feature>
<evidence type="ECO:0000313" key="3">
    <source>
        <dbReference type="EMBL" id="ELQ43820.1"/>
    </source>
</evidence>
<dbReference type="SUPFAM" id="SSF49879">
    <property type="entry name" value="SMAD/FHA domain"/>
    <property type="match status" value="1"/>
</dbReference>
<gene>
    <name evidence="3" type="ORF">OOU_Y34scaffold00126g23</name>
</gene>
<dbReference type="InterPro" id="IPR050923">
    <property type="entry name" value="Cell_Proc_Reg/RNA_Proc"/>
</dbReference>
<reference evidence="3" key="1">
    <citation type="journal article" date="2012" name="PLoS Genet.">
        <title>Comparative analysis of the genomes of two field isolates of the rice blast fungus Magnaporthe oryzae.</title>
        <authorList>
            <person name="Xue M."/>
            <person name="Yang J."/>
            <person name="Li Z."/>
            <person name="Hu S."/>
            <person name="Yao N."/>
            <person name="Dean R.A."/>
            <person name="Zhao W."/>
            <person name="Shen M."/>
            <person name="Zhang H."/>
            <person name="Li C."/>
            <person name="Liu L."/>
            <person name="Cao L."/>
            <person name="Xu X."/>
            <person name="Xing Y."/>
            <person name="Hsiang T."/>
            <person name="Zhang Z."/>
            <person name="Xu J.R."/>
            <person name="Peng Y.L."/>
        </authorList>
    </citation>
    <scope>NUCLEOTIDE SEQUENCE</scope>
    <source>
        <strain evidence="3">Y34</strain>
    </source>
</reference>
<organism evidence="3">
    <name type="scientific">Pyricularia oryzae (strain Y34)</name>
    <name type="common">Rice blast fungus</name>
    <name type="synonym">Magnaporthe oryzae</name>
    <dbReference type="NCBI Taxonomy" id="1143189"/>
    <lineage>
        <taxon>Eukaryota</taxon>
        <taxon>Fungi</taxon>
        <taxon>Dikarya</taxon>
        <taxon>Ascomycota</taxon>
        <taxon>Pezizomycotina</taxon>
        <taxon>Sordariomycetes</taxon>
        <taxon>Sordariomycetidae</taxon>
        <taxon>Magnaporthales</taxon>
        <taxon>Pyriculariaceae</taxon>
        <taxon>Pyricularia</taxon>
    </lineage>
</organism>
<feature type="compositionally biased region" description="Basic residues" evidence="1">
    <location>
        <begin position="51"/>
        <end position="61"/>
    </location>
</feature>
<dbReference type="Pfam" id="PF00498">
    <property type="entry name" value="FHA"/>
    <property type="match status" value="1"/>
</dbReference>
<dbReference type="FunFam" id="2.60.200.20:FF:000038">
    <property type="entry name" value="FHA domain-containing protein SNIP1"/>
    <property type="match status" value="1"/>
</dbReference>
<dbReference type="SMART" id="SM00240">
    <property type="entry name" value="FHA"/>
    <property type="match status" value="1"/>
</dbReference>
<dbReference type="Proteomes" id="UP000011086">
    <property type="component" value="Unassembled WGS sequence"/>
</dbReference>
<accession>A0AA97P854</accession>
<feature type="compositionally biased region" description="Basic and acidic residues" evidence="1">
    <location>
        <begin position="35"/>
        <end position="50"/>
    </location>
</feature>
<dbReference type="PROSITE" id="PS50006">
    <property type="entry name" value="FHA_DOMAIN"/>
    <property type="match status" value="1"/>
</dbReference>
<name>A0AA97P854_PYRO3</name>
<dbReference type="InterPro" id="IPR008984">
    <property type="entry name" value="SMAD_FHA_dom_sf"/>
</dbReference>
<dbReference type="InterPro" id="IPR000253">
    <property type="entry name" value="FHA_dom"/>
</dbReference>
<feature type="compositionally biased region" description="Basic and acidic residues" evidence="1">
    <location>
        <begin position="62"/>
        <end position="95"/>
    </location>
</feature>
<dbReference type="CDD" id="cd22676">
    <property type="entry name" value="FHA_SNIP1_DDL-like"/>
    <property type="match status" value="1"/>
</dbReference>
<feature type="domain" description="FHA" evidence="2">
    <location>
        <begin position="247"/>
        <end position="310"/>
    </location>
</feature>
<dbReference type="AlphaFoldDB" id="A0AA97P854"/>
<evidence type="ECO:0000259" key="2">
    <source>
        <dbReference type="PROSITE" id="PS50006"/>
    </source>
</evidence>
<dbReference type="PANTHER" id="PTHR23308">
    <property type="entry name" value="NUCLEAR INHIBITOR OF PROTEIN PHOSPHATASE-1"/>
    <property type="match status" value="1"/>
</dbReference>
<sequence length="428" mass="49443">MASDEAAERQSHRRRRDDHDDHERDRHRSRRQKTRHDDSDREIDRRGGSRERKRHDHHRRSRSPEDRGHRRRSRDRDSRRTYDDKERRSRRRRDDSDDDDFSNGKRKDRKTRRRSRSRGDTARSSKRDSDRKKRDGSRSRRKEDDEHALQPVRRGGPLPSQSDSFAVAGTGEEAEPDKPKEKPNYGATGVLAAASNSVQQADGTTITLKYHEPPEARKPPARDDWRLFVFKGDDLVDTIPLASRSCWLVGRDAAVADLLAEHPSVSKQHAVIQFRHVEKRNEFGDRVGGVKPYLLDLESANGTHINGDQVPESRYLELRHKDVVKFGQSIRDCAGDEAEPPSPKLSREKPPTVHTRTSLQNDASYQTVRLQDPVPSLGCLWIAEQYWKTYGFVAQVDPMRLSMQVPDNRLLAVEKRHYQPGAQAALHR</sequence>
<feature type="region of interest" description="Disordered" evidence="1">
    <location>
        <begin position="1"/>
        <end position="186"/>
    </location>
</feature>